<proteinExistence type="predicted"/>
<name>A0A1B6CGM0_9HEMI</name>
<reference evidence="1" key="1">
    <citation type="submission" date="2015-12" db="EMBL/GenBank/DDBJ databases">
        <title>De novo transcriptome assembly of four potential Pierce s Disease insect vectors from Arizona vineyards.</title>
        <authorList>
            <person name="Tassone E.E."/>
        </authorList>
    </citation>
    <scope>NUCLEOTIDE SEQUENCE</scope>
</reference>
<evidence type="ECO:0000313" key="1">
    <source>
        <dbReference type="EMBL" id="JAS12500.1"/>
    </source>
</evidence>
<dbReference type="AlphaFoldDB" id="A0A1B6CGM0"/>
<organism evidence="1">
    <name type="scientific">Clastoptera arizonana</name>
    <name type="common">Arizona spittle bug</name>
    <dbReference type="NCBI Taxonomy" id="38151"/>
    <lineage>
        <taxon>Eukaryota</taxon>
        <taxon>Metazoa</taxon>
        <taxon>Ecdysozoa</taxon>
        <taxon>Arthropoda</taxon>
        <taxon>Hexapoda</taxon>
        <taxon>Insecta</taxon>
        <taxon>Pterygota</taxon>
        <taxon>Neoptera</taxon>
        <taxon>Paraneoptera</taxon>
        <taxon>Hemiptera</taxon>
        <taxon>Auchenorrhyncha</taxon>
        <taxon>Cercopoidea</taxon>
        <taxon>Clastopteridae</taxon>
        <taxon>Clastoptera</taxon>
    </lineage>
</organism>
<accession>A0A1B6CGM0</accession>
<dbReference type="EMBL" id="GEDC01024798">
    <property type="protein sequence ID" value="JAS12500.1"/>
    <property type="molecule type" value="Transcribed_RNA"/>
</dbReference>
<gene>
    <name evidence="1" type="ORF">g.611</name>
</gene>
<sequence>MHRTGRSKRIEFKKHIDWKHKNCDYKSDYQLLLSRHHFDIETNYYITYIKVKEINSLELLKINQAVRNYYASNFNEQVQNHFLLQVQNHFLLLQGQNPL</sequence>
<protein>
    <submittedName>
        <fullName evidence="1">Uncharacterized protein</fullName>
    </submittedName>
</protein>